<protein>
    <submittedName>
        <fullName evidence="2">KamA family protein</fullName>
    </submittedName>
</protein>
<dbReference type="InterPro" id="IPR003739">
    <property type="entry name" value="Lys_aminomutase/Glu_NH3_mut"/>
</dbReference>
<sequence length="707" mass="81226">MTQKNKAVTLHEVRLLFENKFPELLAGAVDSPDEASFRQKIDAYLSDASWNAEGVRVVRRLLEYDGRVVHELSVGEDVKVETLALLWRFLSGRIGEDEISLDFALELYHQFSRLHDGPSGVPEKEDVLRWMRRWPDGLNEQVRAIREANKERIMALLVRKIEHRPASSGRYVFSEGCSEAEKLGWVRRWWGEARFHLSMAVKSAAELNRMLDGTLSGETLRIYQQAQEKGIPVFVTPYYLSLLNPTGKGYDDAAIRSYVIYSSRLVETFGGIRAWEREDIVEEGKPNVAGWLLPGGHNIHRRYPEVAILIPDTMGRACGGLCASCQRMYDFQSRRLNFELEKLKPKENWNTRLRKLMDYFEHDTQIRDILITGGDALMSRNATLRNILDAVCKMAVRKRQANLSRPDGEKYAELQRVRLGTRLPVYLPMRVDDELLDILRDFRQKAAEAGITQLFVQTHFQSPLEVTPESREAIRRILSTGWAVTNQLVYNVAASRRGHTAKLRKVLNSLGVICYYTFTVKGFEENYEVFAPNARSLQESAEEKAWGRLAPEAEHDFLESLDGAPNKAVAVRQFCAAHDVPFLATDRSVLNLPGIGKSMSFALVGVDAKGRRILRFDHDRTRRHSPIIDRVHEVYIRENKPVYRYLLQLQDMGEDMGEYETLWAYTEGETERRFPFFEYPVPDFSVTGRYTNLDVGEGEVRDLRPDW</sequence>
<proteinExistence type="predicted"/>
<keyword evidence="1" id="KW-0004">4Fe-4S</keyword>
<dbReference type="STRING" id="762968.HMPREF9441_00100"/>
<comment type="caution">
    <text evidence="2">The sequence shown here is derived from an EMBL/GenBank/DDBJ whole genome shotgun (WGS) entry which is preliminary data.</text>
</comment>
<keyword evidence="1" id="KW-0411">Iron-sulfur</keyword>
<dbReference type="InterPro" id="IPR013785">
    <property type="entry name" value="Aldolase_TIM"/>
</dbReference>
<dbReference type="GeneID" id="93555919"/>
<dbReference type="Proteomes" id="UP000003598">
    <property type="component" value="Unassembled WGS sequence"/>
</dbReference>
<keyword evidence="1" id="KW-0479">Metal-binding</keyword>
<reference evidence="2 3" key="1">
    <citation type="submission" date="2011-03" db="EMBL/GenBank/DDBJ databases">
        <authorList>
            <person name="Weinstock G."/>
            <person name="Sodergren E."/>
            <person name="Clifton S."/>
            <person name="Fulton L."/>
            <person name="Fulton B."/>
            <person name="Courtney L."/>
            <person name="Fronick C."/>
            <person name="Harrison M."/>
            <person name="Strong C."/>
            <person name="Farmer C."/>
            <person name="Delahaunty K."/>
            <person name="Markovic C."/>
            <person name="Hall O."/>
            <person name="Minx P."/>
            <person name="Tomlinson C."/>
            <person name="Mitreva M."/>
            <person name="Hou S."/>
            <person name="Chen J."/>
            <person name="Wollam A."/>
            <person name="Pepin K.H."/>
            <person name="Johnson M."/>
            <person name="Bhonagiri V."/>
            <person name="Zhang X."/>
            <person name="Suruliraj S."/>
            <person name="Warren W."/>
            <person name="Chinwalla A."/>
            <person name="Mardis E.R."/>
            <person name="Wilson R.K."/>
        </authorList>
    </citation>
    <scope>NUCLEOTIDE SEQUENCE [LARGE SCALE GENOMIC DNA]</scope>
    <source>
        <strain evidence="2 3">YIT 11840</strain>
    </source>
</reference>
<dbReference type="RefSeq" id="WP_008616652.1">
    <property type="nucleotide sequence ID" value="NZ_JH376577.1"/>
</dbReference>
<dbReference type="GO" id="GO:0051539">
    <property type="term" value="F:4 iron, 4 sulfur cluster binding"/>
    <property type="evidence" value="ECO:0007669"/>
    <property type="project" value="UniProtKB-KW"/>
</dbReference>
<dbReference type="EMBL" id="AFFY01000001">
    <property type="protein sequence ID" value="EHH02088.1"/>
    <property type="molecule type" value="Genomic_DNA"/>
</dbReference>
<dbReference type="eggNOG" id="COG1509">
    <property type="taxonomic scope" value="Bacteria"/>
</dbReference>
<evidence type="ECO:0000313" key="2">
    <source>
        <dbReference type="EMBL" id="EHH02088.1"/>
    </source>
</evidence>
<dbReference type="Gene3D" id="3.20.20.70">
    <property type="entry name" value="Aldolase class I"/>
    <property type="match status" value="1"/>
</dbReference>
<keyword evidence="1" id="KW-0408">Iron</keyword>
<accession>G5SL83</accession>
<gene>
    <name evidence="2" type="ORF">HMPREF9441_00100</name>
</gene>
<keyword evidence="3" id="KW-1185">Reference proteome</keyword>
<evidence type="ECO:0000256" key="1">
    <source>
        <dbReference type="ARBA" id="ARBA00022485"/>
    </source>
</evidence>
<dbReference type="PANTHER" id="PTHR30538:SF1">
    <property type="entry name" value="L-LYSINE 2,3-AMINOMUTASE"/>
    <property type="match status" value="1"/>
</dbReference>
<dbReference type="HOGENOM" id="CLU_394645_0_0_10"/>
<organism evidence="2 3">
    <name type="scientific">Paraprevotella clara YIT 11840</name>
    <dbReference type="NCBI Taxonomy" id="762968"/>
    <lineage>
        <taxon>Bacteria</taxon>
        <taxon>Pseudomonadati</taxon>
        <taxon>Bacteroidota</taxon>
        <taxon>Bacteroidia</taxon>
        <taxon>Bacteroidales</taxon>
        <taxon>Prevotellaceae</taxon>
        <taxon>Paraprevotella</taxon>
    </lineage>
</organism>
<name>G5SL83_9BACT</name>
<dbReference type="PANTHER" id="PTHR30538">
    <property type="entry name" value="LYSINE 2,3-AMINOMUTASE-RELATED"/>
    <property type="match status" value="1"/>
</dbReference>
<dbReference type="AlphaFoldDB" id="G5SL83"/>
<dbReference type="OrthoDB" id="9768064at2"/>
<evidence type="ECO:0000313" key="3">
    <source>
        <dbReference type="Proteomes" id="UP000003598"/>
    </source>
</evidence>
<dbReference type="PATRIC" id="fig|762968.3.peg.94"/>